<dbReference type="InterPro" id="IPR020049">
    <property type="entry name" value="Major_capsid-like"/>
</dbReference>
<dbReference type="AlphaFoldDB" id="A0A6H1ZNG1"/>
<evidence type="ECO:0000313" key="2">
    <source>
        <dbReference type="EMBL" id="QJA65999.1"/>
    </source>
</evidence>
<name>A0A6H1ZNG1_9ZZZZ</name>
<protein>
    <submittedName>
        <fullName evidence="1">Putative major capsid protein</fullName>
    </submittedName>
</protein>
<organism evidence="1">
    <name type="scientific">viral metagenome</name>
    <dbReference type="NCBI Taxonomy" id="1070528"/>
    <lineage>
        <taxon>unclassified sequences</taxon>
        <taxon>metagenomes</taxon>
        <taxon>organismal metagenomes</taxon>
    </lineage>
</organism>
<sequence>MTSRFVSRTDSERLDTDIGAGGGVWFSRQLEMIEQRILRAKRPPQNGLAYFAVKGDVPEGAETFTRRMYEHTGQAKMVGSYSDDLPSAHVSAMPEESVKLKRVGASFSYNIDELAAVDMAQRNGQTIDLPTERGIAARTMIEEKLNDVVWNGSAEAGLYGVLNHPGVPRLNLLVASTAAHDTVFAAVAGAFQQIKSNTRGVEKPNRIILSEKVYNLLQVKLRTNTDTTLLDILAKSVNIPRTNILDAWELDAAGDGGFDAMICDRKDELVMAHVISVLFRQEPVERQNLSYKINCTAKSGGMMASYPHGMLVASFSNAL</sequence>
<accession>A0A6H1ZNG1</accession>
<evidence type="ECO:0000313" key="1">
    <source>
        <dbReference type="EMBL" id="QJA48961.1"/>
    </source>
</evidence>
<dbReference type="EMBL" id="MT144792">
    <property type="protein sequence ID" value="QJH99494.1"/>
    <property type="molecule type" value="Genomic_DNA"/>
</dbReference>
<dbReference type="EMBL" id="MT141547">
    <property type="protein sequence ID" value="QJA65999.1"/>
    <property type="molecule type" value="Genomic_DNA"/>
</dbReference>
<dbReference type="EMBL" id="MT142532">
    <property type="protein sequence ID" value="QJA84624.1"/>
    <property type="molecule type" value="Genomic_DNA"/>
</dbReference>
<reference evidence="1" key="1">
    <citation type="submission" date="2020-03" db="EMBL/GenBank/DDBJ databases">
        <title>The deep terrestrial virosphere.</title>
        <authorList>
            <person name="Holmfeldt K."/>
            <person name="Nilsson E."/>
            <person name="Simone D."/>
            <person name="Lopez-Fernandez M."/>
            <person name="Wu X."/>
            <person name="de Brujin I."/>
            <person name="Lundin D."/>
            <person name="Andersson A."/>
            <person name="Bertilsson S."/>
            <person name="Dopson M."/>
        </authorList>
    </citation>
    <scope>NUCLEOTIDE SEQUENCE</scope>
    <source>
        <strain evidence="3">MM415A00178</strain>
        <strain evidence="2">MM415B00368</strain>
        <strain evidence="1">TM448A01202</strain>
        <strain evidence="4">TM448B01602</strain>
    </source>
</reference>
<dbReference type="PIRSF" id="PIRSF029202">
    <property type="entry name" value="UCP029202"/>
    <property type="match status" value="1"/>
</dbReference>
<dbReference type="Pfam" id="PF09950">
    <property type="entry name" value="Major_capside"/>
    <property type="match status" value="1"/>
</dbReference>
<gene>
    <name evidence="3" type="ORF">MM415A00178_0034</name>
    <name evidence="2" type="ORF">MM415B00368_0034</name>
    <name evidence="1" type="ORF">TM448A01202_0011</name>
    <name evidence="4" type="ORF">TM448B01602_0011</name>
</gene>
<dbReference type="Gene3D" id="3.30.2400.30">
    <property type="match status" value="1"/>
</dbReference>
<dbReference type="EMBL" id="MT144111">
    <property type="protein sequence ID" value="QJA48961.1"/>
    <property type="molecule type" value="Genomic_DNA"/>
</dbReference>
<evidence type="ECO:0000313" key="4">
    <source>
        <dbReference type="EMBL" id="QJH99494.1"/>
    </source>
</evidence>
<proteinExistence type="predicted"/>
<evidence type="ECO:0000313" key="3">
    <source>
        <dbReference type="EMBL" id="QJA84624.1"/>
    </source>
</evidence>